<name>A0A6J5S3T8_9CAUD</name>
<accession>A0A6J5S3T8</accession>
<reference evidence="1" key="1">
    <citation type="submission" date="2020-05" db="EMBL/GenBank/DDBJ databases">
        <authorList>
            <person name="Chiriac C."/>
            <person name="Salcher M."/>
            <person name="Ghai R."/>
            <person name="Kavagutti S V."/>
        </authorList>
    </citation>
    <scope>NUCLEOTIDE SEQUENCE</scope>
</reference>
<protein>
    <submittedName>
        <fullName evidence="1">Uncharacterized protein</fullName>
    </submittedName>
</protein>
<proteinExistence type="predicted"/>
<organism evidence="1">
    <name type="scientific">uncultured Caudovirales phage</name>
    <dbReference type="NCBI Taxonomy" id="2100421"/>
    <lineage>
        <taxon>Viruses</taxon>
        <taxon>Duplodnaviria</taxon>
        <taxon>Heunggongvirae</taxon>
        <taxon>Uroviricota</taxon>
        <taxon>Caudoviricetes</taxon>
        <taxon>Peduoviridae</taxon>
        <taxon>Maltschvirus</taxon>
        <taxon>Maltschvirus maltsch</taxon>
    </lineage>
</organism>
<dbReference type="EMBL" id="LR797331">
    <property type="protein sequence ID" value="CAB4203467.1"/>
    <property type="molecule type" value="Genomic_DNA"/>
</dbReference>
<evidence type="ECO:0000313" key="1">
    <source>
        <dbReference type="EMBL" id="CAB4203467.1"/>
    </source>
</evidence>
<sequence>MSRRDREIITPLVEQINAVRREFGGCEFTEAQMRGFAFQHATLSREAFAKWLTGWRDAYQKAGPKLVTLGLTIDRADALWAGAPESGGGYGKFVEFVDRLLVEQAGR</sequence>
<gene>
    <name evidence="1" type="ORF">UFOVP1382_83</name>
</gene>